<dbReference type="GO" id="GO:0016747">
    <property type="term" value="F:acyltransferase activity, transferring groups other than amino-acyl groups"/>
    <property type="evidence" value="ECO:0007669"/>
    <property type="project" value="InterPro"/>
</dbReference>
<dbReference type="RefSeq" id="WP_107643935.1">
    <property type="nucleotide sequence ID" value="NZ_JAFNLP010000004.1"/>
</dbReference>
<comment type="caution">
    <text evidence="2">The sequence shown here is derived from an EMBL/GenBank/DDBJ whole genome shotgun (WGS) entry which is preliminary data.</text>
</comment>
<sequence length="151" mass="17541">MTLKARLFVENDLNRIDELLVLYEDLGYPTIAKDLLYRLKKIYSHEDYYLLLLIKDDVIIGLSGMCKMMFYEKNGEYMRLLAFVINSNYREKGYGTLLLKKSEMLAIQLGCKAITLNSGNREERDSAHSFYKSNGFEHKSSGFSKIIDNIK</sequence>
<feature type="domain" description="N-acetyltransferase" evidence="1">
    <location>
        <begin position="3"/>
        <end position="151"/>
    </location>
</feature>
<dbReference type="InterPro" id="IPR016181">
    <property type="entry name" value="Acyl_CoA_acyltransferase"/>
</dbReference>
<evidence type="ECO:0000313" key="3">
    <source>
        <dbReference type="Proteomes" id="UP000240400"/>
    </source>
</evidence>
<protein>
    <submittedName>
        <fullName evidence="2">GNAT family N-acetyltransferase</fullName>
    </submittedName>
</protein>
<proteinExistence type="predicted"/>
<dbReference type="EMBL" id="PZHR01000005">
    <property type="protein sequence ID" value="PTK60538.1"/>
    <property type="molecule type" value="Genomic_DNA"/>
</dbReference>
<evidence type="ECO:0000259" key="1">
    <source>
        <dbReference type="PROSITE" id="PS51186"/>
    </source>
</evidence>
<keyword evidence="2" id="KW-0808">Transferase</keyword>
<dbReference type="AlphaFoldDB" id="A0A2T4SDK2"/>
<dbReference type="Proteomes" id="UP000240400">
    <property type="component" value="Unassembled WGS sequence"/>
</dbReference>
<dbReference type="PROSITE" id="PS51186">
    <property type="entry name" value="GNAT"/>
    <property type="match status" value="1"/>
</dbReference>
<dbReference type="OrthoDB" id="9797826at2"/>
<name>A0A2T4SDK2_9STAP</name>
<accession>A0A2T4SDK2</accession>
<dbReference type="SUPFAM" id="SSF55729">
    <property type="entry name" value="Acyl-CoA N-acyltransferases (Nat)"/>
    <property type="match status" value="1"/>
</dbReference>
<evidence type="ECO:0000313" key="2">
    <source>
        <dbReference type="EMBL" id="PTK60538.1"/>
    </source>
</evidence>
<dbReference type="Pfam" id="PF00583">
    <property type="entry name" value="Acetyltransf_1"/>
    <property type="match status" value="1"/>
</dbReference>
<organism evidence="2 3">
    <name type="scientific">Staphylococcus nepalensis</name>
    <dbReference type="NCBI Taxonomy" id="214473"/>
    <lineage>
        <taxon>Bacteria</taxon>
        <taxon>Bacillati</taxon>
        <taxon>Bacillota</taxon>
        <taxon>Bacilli</taxon>
        <taxon>Bacillales</taxon>
        <taxon>Staphylococcaceae</taxon>
        <taxon>Staphylococcus</taxon>
    </lineage>
</organism>
<gene>
    <name evidence="2" type="ORF">BUZ61_02100</name>
</gene>
<reference evidence="2 3" key="1">
    <citation type="journal article" date="2016" name="Front. Microbiol.">
        <title>Comprehensive Phylogenetic Analysis of Bovine Non-aureus Staphylococci Species Based on Whole-Genome Sequencing.</title>
        <authorList>
            <person name="Naushad S."/>
            <person name="Barkema H.W."/>
            <person name="Luby C."/>
            <person name="Condas L.A."/>
            <person name="Nobrega D.B."/>
            <person name="Carson D.A."/>
            <person name="De Buck J."/>
        </authorList>
    </citation>
    <scope>NUCLEOTIDE SEQUENCE [LARGE SCALE GENOMIC DNA]</scope>
    <source>
        <strain evidence="2 3">SNUC 4337</strain>
    </source>
</reference>
<dbReference type="CDD" id="cd04301">
    <property type="entry name" value="NAT_SF"/>
    <property type="match status" value="1"/>
</dbReference>
<dbReference type="Gene3D" id="3.40.630.30">
    <property type="match status" value="1"/>
</dbReference>
<dbReference type="InterPro" id="IPR000182">
    <property type="entry name" value="GNAT_dom"/>
</dbReference>